<reference evidence="3" key="1">
    <citation type="submission" date="2008-03" db="EMBL/GenBank/DDBJ databases">
        <title>Complete sequence of chromosome of Beijerinckia indica subsp. indica ATCC 9039.</title>
        <authorList>
            <consortium name="US DOE Joint Genome Institute"/>
            <person name="Copeland A."/>
            <person name="Lucas S."/>
            <person name="Lapidus A."/>
            <person name="Glavina del Rio T."/>
            <person name="Dalin E."/>
            <person name="Tice H."/>
            <person name="Bruce D."/>
            <person name="Goodwin L."/>
            <person name="Pitluck S."/>
            <person name="LaButti K."/>
            <person name="Schmutz J."/>
            <person name="Larimer F."/>
            <person name="Land M."/>
            <person name="Hauser L."/>
            <person name="Kyrpides N."/>
            <person name="Mikhailova N."/>
            <person name="Dunfield P.F."/>
            <person name="Dedysh S.N."/>
            <person name="Liesack W."/>
            <person name="Saw J.H."/>
            <person name="Alam M."/>
            <person name="Chen Y."/>
            <person name="Murrell J.C."/>
            <person name="Richardson P."/>
        </authorList>
    </citation>
    <scope>NUCLEOTIDE SEQUENCE [LARGE SCALE GENOMIC DNA]</scope>
    <source>
        <strain evidence="3">ATCC 9039 / DSM 1715 / NCIMB 8712</strain>
    </source>
</reference>
<evidence type="ECO:0000313" key="2">
    <source>
        <dbReference type="EMBL" id="ACB96026.1"/>
    </source>
</evidence>
<evidence type="ECO:0000256" key="1">
    <source>
        <dbReference type="SAM" id="SignalP"/>
    </source>
</evidence>
<name>B2IHY3_BEII9</name>
<keyword evidence="1" id="KW-0732">Signal</keyword>
<dbReference type="AlphaFoldDB" id="B2IHY3"/>
<accession>B2IHY3</accession>
<gene>
    <name evidence="2" type="ordered locus">Bind_2416</name>
</gene>
<dbReference type="Proteomes" id="UP000001695">
    <property type="component" value="Chromosome"/>
</dbReference>
<feature type="signal peptide" evidence="1">
    <location>
        <begin position="1"/>
        <end position="21"/>
    </location>
</feature>
<dbReference type="RefSeq" id="WP_012385379.1">
    <property type="nucleotide sequence ID" value="NC_010581.1"/>
</dbReference>
<evidence type="ECO:0000313" key="3">
    <source>
        <dbReference type="Proteomes" id="UP000001695"/>
    </source>
</evidence>
<dbReference type="STRING" id="395963.Bind_2416"/>
<sequence>MKKITALLSGLTLVLSEPCLAQIENENLLQPLPRGYKIGFQQTQGKLTIQEAVPQNETVENWTEMVTTQIFLGWKDVDPNKFYLAMKQRWITSCKGGQVETAVETISNGYPVKTWVSRCPLNTGTGKPEITWFRAIKGNDSFYVIQKAFKFEPSAEQISTWTQYLDSILVCDTRLPERACPPIHKPPGIPL</sequence>
<keyword evidence="3" id="KW-1185">Reference proteome</keyword>
<dbReference type="EMBL" id="CP001016">
    <property type="protein sequence ID" value="ACB96026.1"/>
    <property type="molecule type" value="Genomic_DNA"/>
</dbReference>
<dbReference type="eggNOG" id="ENOG5032XRU">
    <property type="taxonomic scope" value="Bacteria"/>
</dbReference>
<reference evidence="2 3" key="2">
    <citation type="journal article" date="2010" name="J. Bacteriol.">
        <title>Complete genome sequence of Beijerinckia indica subsp. indica.</title>
        <authorList>
            <person name="Tamas I."/>
            <person name="Dedysh S.N."/>
            <person name="Liesack W."/>
            <person name="Stott M.B."/>
            <person name="Alam M."/>
            <person name="Murrell J.C."/>
            <person name="Dunfield P.F."/>
        </authorList>
    </citation>
    <scope>NUCLEOTIDE SEQUENCE [LARGE SCALE GENOMIC DNA]</scope>
    <source>
        <strain evidence="3">ATCC 9039 / DSM 1715 / NCIMB 8712</strain>
    </source>
</reference>
<dbReference type="HOGENOM" id="CLU_112881_0_0_5"/>
<feature type="chain" id="PRO_5002778772" evidence="1">
    <location>
        <begin position="22"/>
        <end position="191"/>
    </location>
</feature>
<proteinExistence type="predicted"/>
<dbReference type="OrthoDB" id="6116092at2"/>
<dbReference type="KEGG" id="bid:Bind_2416"/>
<organism evidence="2 3">
    <name type="scientific">Beijerinckia indica subsp. indica (strain ATCC 9039 / DSM 1715 / NCIMB 8712)</name>
    <dbReference type="NCBI Taxonomy" id="395963"/>
    <lineage>
        <taxon>Bacteria</taxon>
        <taxon>Pseudomonadati</taxon>
        <taxon>Pseudomonadota</taxon>
        <taxon>Alphaproteobacteria</taxon>
        <taxon>Hyphomicrobiales</taxon>
        <taxon>Beijerinckiaceae</taxon>
        <taxon>Beijerinckia</taxon>
    </lineage>
</organism>
<protein>
    <submittedName>
        <fullName evidence="2">Uncharacterized protein</fullName>
    </submittedName>
</protein>